<name>A0A223P134_9SPHI</name>
<proteinExistence type="inferred from homology"/>
<dbReference type="EMBL" id="CP022743">
    <property type="protein sequence ID" value="ASU35551.1"/>
    <property type="molecule type" value="Genomic_DNA"/>
</dbReference>
<dbReference type="Pfam" id="PF00551">
    <property type="entry name" value="Formyl_trans_N"/>
    <property type="match status" value="1"/>
</dbReference>
<dbReference type="SUPFAM" id="SSF53328">
    <property type="entry name" value="Formyltransferase"/>
    <property type="match status" value="1"/>
</dbReference>
<comment type="function">
    <text evidence="5">Attaches a formyl group to the free amino group of methionyl-tRNA(fMet). The formyl group appears to play a dual role in the initiator identity of N-formylmethionyl-tRNA by promoting its recognition by IF2 and preventing the misappropriation of this tRNA by the elongation apparatus.</text>
</comment>
<comment type="catalytic activity">
    <reaction evidence="5">
        <text>L-methionyl-tRNA(fMet) + (6R)-10-formyltetrahydrofolate = N-formyl-L-methionyl-tRNA(fMet) + (6S)-5,6,7,8-tetrahydrofolate + H(+)</text>
        <dbReference type="Rhea" id="RHEA:24380"/>
        <dbReference type="Rhea" id="RHEA-COMP:9952"/>
        <dbReference type="Rhea" id="RHEA-COMP:9953"/>
        <dbReference type="ChEBI" id="CHEBI:15378"/>
        <dbReference type="ChEBI" id="CHEBI:57453"/>
        <dbReference type="ChEBI" id="CHEBI:78530"/>
        <dbReference type="ChEBI" id="CHEBI:78844"/>
        <dbReference type="ChEBI" id="CHEBI:195366"/>
        <dbReference type="EC" id="2.1.2.9"/>
    </reaction>
</comment>
<evidence type="ECO:0000313" key="9">
    <source>
        <dbReference type="Proteomes" id="UP000215002"/>
    </source>
</evidence>
<gene>
    <name evidence="5" type="primary">fmt</name>
    <name evidence="8" type="ORF">MuYL_3666</name>
</gene>
<keyword evidence="4 5" id="KW-0648">Protein biosynthesis</keyword>
<dbReference type="Pfam" id="PF02911">
    <property type="entry name" value="Formyl_trans_C"/>
    <property type="match status" value="1"/>
</dbReference>
<keyword evidence="9" id="KW-1185">Reference proteome</keyword>
<dbReference type="GO" id="GO:0004479">
    <property type="term" value="F:methionyl-tRNA formyltransferase activity"/>
    <property type="evidence" value="ECO:0007669"/>
    <property type="project" value="UniProtKB-UniRule"/>
</dbReference>
<dbReference type="KEGG" id="muc:MuYL_3666"/>
<organism evidence="8 9">
    <name type="scientific">Mucilaginibacter xinganensis</name>
    <dbReference type="NCBI Taxonomy" id="1234841"/>
    <lineage>
        <taxon>Bacteria</taxon>
        <taxon>Pseudomonadati</taxon>
        <taxon>Bacteroidota</taxon>
        <taxon>Sphingobacteriia</taxon>
        <taxon>Sphingobacteriales</taxon>
        <taxon>Sphingobacteriaceae</taxon>
        <taxon>Mucilaginibacter</taxon>
    </lineage>
</organism>
<evidence type="ECO:0000256" key="4">
    <source>
        <dbReference type="ARBA" id="ARBA00022917"/>
    </source>
</evidence>
<dbReference type="SUPFAM" id="SSF50486">
    <property type="entry name" value="FMT C-terminal domain-like"/>
    <property type="match status" value="1"/>
</dbReference>
<evidence type="ECO:0000256" key="3">
    <source>
        <dbReference type="ARBA" id="ARBA00022679"/>
    </source>
</evidence>
<dbReference type="Proteomes" id="UP000215002">
    <property type="component" value="Chromosome"/>
</dbReference>
<dbReference type="GO" id="GO:0005829">
    <property type="term" value="C:cytosol"/>
    <property type="evidence" value="ECO:0007669"/>
    <property type="project" value="TreeGrafter"/>
</dbReference>
<feature type="domain" description="Formyl transferase N-terminal" evidence="6">
    <location>
        <begin position="1"/>
        <end position="178"/>
    </location>
</feature>
<reference evidence="8 9" key="1">
    <citation type="submission" date="2017-08" db="EMBL/GenBank/DDBJ databases">
        <title>Complete genome sequence of Mucilaginibacter sp. strain BJC16-A31.</title>
        <authorList>
            <consortium name="Henan University of Science and Technology"/>
            <person name="You X."/>
        </authorList>
    </citation>
    <scope>NUCLEOTIDE SEQUENCE [LARGE SCALE GENOMIC DNA]</scope>
    <source>
        <strain evidence="8 9">BJC16-A31</strain>
    </source>
</reference>
<evidence type="ECO:0000256" key="5">
    <source>
        <dbReference type="HAMAP-Rule" id="MF_00182"/>
    </source>
</evidence>
<dbReference type="InterPro" id="IPR036477">
    <property type="entry name" value="Formyl_transf_N_sf"/>
</dbReference>
<dbReference type="InterPro" id="IPR005794">
    <property type="entry name" value="Fmt"/>
</dbReference>
<feature type="binding site" evidence="5">
    <location>
        <begin position="108"/>
        <end position="111"/>
    </location>
    <ligand>
        <name>(6S)-5,6,7,8-tetrahydrofolate</name>
        <dbReference type="ChEBI" id="CHEBI:57453"/>
    </ligand>
</feature>
<evidence type="ECO:0000259" key="6">
    <source>
        <dbReference type="Pfam" id="PF00551"/>
    </source>
</evidence>
<dbReference type="InterPro" id="IPR011034">
    <property type="entry name" value="Formyl_transferase-like_C_sf"/>
</dbReference>
<accession>A0A223P134</accession>
<sequence length="305" mass="33640">MKIIFMGTPQFAVASLDALVKAGCNIIAVVTAPDKPAGRGQKLNESAVKQYAVANGIKVLQPEKLKNPEFLEELRSLRADLQVVVAFRMLPEVVWNMPPRGTINLHASLLPQYRGAAPINWVLINGEKESGVTTFFLKHEIDTGDILFTEKVTLTGHETAGDLHDRLMNKGAGLLVKTVKGVESGRYNEHPQSALLDGVELKHAPKIFKEDCLIDWQQPAESIYNKIRGLSPSPTAYTMLNGKILKIFHAKFENAEPGIQPGGFLSDNKTFLKFAAGDGHVYLTDVQLEGKKQMDIEQFLRGVKL</sequence>
<dbReference type="InterPro" id="IPR044135">
    <property type="entry name" value="Met-tRNA-FMT_C"/>
</dbReference>
<evidence type="ECO:0000256" key="1">
    <source>
        <dbReference type="ARBA" id="ARBA00010699"/>
    </source>
</evidence>
<dbReference type="InterPro" id="IPR041711">
    <property type="entry name" value="Met-tRNA-FMT_N"/>
</dbReference>
<dbReference type="EC" id="2.1.2.9" evidence="2 5"/>
<dbReference type="InterPro" id="IPR005793">
    <property type="entry name" value="Formyl_trans_C"/>
</dbReference>
<dbReference type="CDD" id="cd08646">
    <property type="entry name" value="FMT_core_Met-tRNA-FMT_N"/>
    <property type="match status" value="1"/>
</dbReference>
<comment type="similarity">
    <text evidence="1 5">Belongs to the Fmt family.</text>
</comment>
<dbReference type="RefSeq" id="WP_211710177.1">
    <property type="nucleotide sequence ID" value="NZ_CP022743.1"/>
</dbReference>
<dbReference type="PANTHER" id="PTHR11138">
    <property type="entry name" value="METHIONYL-TRNA FORMYLTRANSFERASE"/>
    <property type="match status" value="1"/>
</dbReference>
<dbReference type="Gene3D" id="3.40.50.12230">
    <property type="match status" value="1"/>
</dbReference>
<dbReference type="NCBIfam" id="TIGR00460">
    <property type="entry name" value="fmt"/>
    <property type="match status" value="1"/>
</dbReference>
<dbReference type="CDD" id="cd08704">
    <property type="entry name" value="Met_tRNA_FMT_C"/>
    <property type="match status" value="1"/>
</dbReference>
<evidence type="ECO:0000256" key="2">
    <source>
        <dbReference type="ARBA" id="ARBA00012261"/>
    </source>
</evidence>
<protein>
    <recommendedName>
        <fullName evidence="2 5">Methionyl-tRNA formyltransferase</fullName>
        <ecNumber evidence="2 5">2.1.2.9</ecNumber>
    </recommendedName>
</protein>
<keyword evidence="3 5" id="KW-0808">Transferase</keyword>
<dbReference type="HAMAP" id="MF_00182">
    <property type="entry name" value="Formyl_trans"/>
    <property type="match status" value="1"/>
</dbReference>
<dbReference type="AlphaFoldDB" id="A0A223P134"/>
<dbReference type="PANTHER" id="PTHR11138:SF5">
    <property type="entry name" value="METHIONYL-TRNA FORMYLTRANSFERASE, MITOCHONDRIAL"/>
    <property type="match status" value="1"/>
</dbReference>
<evidence type="ECO:0000313" key="8">
    <source>
        <dbReference type="EMBL" id="ASU35551.1"/>
    </source>
</evidence>
<dbReference type="InterPro" id="IPR002376">
    <property type="entry name" value="Formyl_transf_N"/>
</dbReference>
<feature type="domain" description="Formyl transferase C-terminal" evidence="7">
    <location>
        <begin position="206"/>
        <end position="303"/>
    </location>
</feature>
<evidence type="ECO:0000259" key="7">
    <source>
        <dbReference type="Pfam" id="PF02911"/>
    </source>
</evidence>